<name>A0ACC8XGU7_9FIRM</name>
<dbReference type="Proteomes" id="UP000188637">
    <property type="component" value="Unassembled WGS sequence"/>
</dbReference>
<organism evidence="1 2">
    <name type="scientific">Candidatus Epulonipiscium fishelsonii</name>
    <dbReference type="NCBI Taxonomy" id="77094"/>
    <lineage>
        <taxon>Bacteria</taxon>
        <taxon>Bacillati</taxon>
        <taxon>Bacillota</taxon>
        <taxon>Clostridia</taxon>
        <taxon>Lachnospirales</taxon>
        <taxon>Lachnospiraceae</taxon>
        <taxon>Candidatus Epulonipiscium</taxon>
    </lineage>
</organism>
<proteinExistence type="predicted"/>
<dbReference type="EMBL" id="LJHD01000178">
    <property type="protein sequence ID" value="ONI42724.1"/>
    <property type="molecule type" value="Genomic_DNA"/>
</dbReference>
<sequence>MYPNLSKRIKVVFRPVIASLLGFLTILQIFYSSTNTINHSKAVAIQNSALAVEKLNSWLAEKFSLVDSLAKEIQIRQSYNDIDSLQDYLIKQADGRTEILTLGFATEEDKFANSLSWSPEPGYEPTLREWYIGALETDGIYLTLPYIDAASGHMVVSISKKVVNDNKVIGVLLIDITIDVLIDIIAESNQDAETYLFVIDKNENIVIHPNDEFNADINGTRHLSSTPGDYSEVLNNKENEVSAAITSHGASVYSTYTSIPNTNWTIISNYSKDSMYQNIVIQIILSTIVVFISIIISGIIINLFNKRYISPLEKLVETLNEIKDGNLNVSTSNIKKNSFEVNSLVEVTEDLSDNFKRYIMEISSILASFAEGDFTVTPNQNYQGDFNAIKTSLINISNTLGNMTKEITLSAKQVSIQAGDISESAIDLANITQDQSKLLESFKVNTIDITNKIKNDIQDIDRSYQIIQTMTEKAKDSNKLSDELVNSMCHISNSTQEIATVINYIEEIAGQTNLLALNAAIEAARAGEAGKGFAIVASEVRDLSGKTSEIVSQIHSIIKNNLHSVSQGEEIVKATVKAIDEILQSSQSTSEVSTIIKDNAMDQRQSLEEIVNGTSQLANELSKNSAISEENVATSQELAAQATQLE</sequence>
<keyword evidence="2" id="KW-1185">Reference proteome</keyword>
<evidence type="ECO:0000313" key="1">
    <source>
        <dbReference type="EMBL" id="ONI42724.1"/>
    </source>
</evidence>
<comment type="caution">
    <text evidence="1">The sequence shown here is derived from an EMBL/GenBank/DDBJ whole genome shotgun (WGS) entry which is preliminary data.</text>
</comment>
<evidence type="ECO:0000313" key="2">
    <source>
        <dbReference type="Proteomes" id="UP000188637"/>
    </source>
</evidence>
<reference evidence="1" key="1">
    <citation type="submission" date="2016-08" db="EMBL/GenBank/DDBJ databases">
        <authorList>
            <person name="Ngugi D.K."/>
            <person name="Miyake S."/>
            <person name="Stingl U."/>
        </authorList>
    </citation>
    <scope>NUCLEOTIDE SEQUENCE</scope>
    <source>
        <strain evidence="1">SCG-D08WGA-EpuloA1</strain>
    </source>
</reference>
<feature type="non-terminal residue" evidence="1">
    <location>
        <position position="646"/>
    </location>
</feature>
<accession>A0ACC8XGU7</accession>
<gene>
    <name evidence="1" type="ORF">AN640_07125</name>
</gene>
<protein>
    <submittedName>
        <fullName evidence="1">Uncharacterized protein</fullName>
    </submittedName>
</protein>